<dbReference type="EMBL" id="CAUOFW020000447">
    <property type="protein sequence ID" value="CAK9134407.1"/>
    <property type="molecule type" value="Genomic_DNA"/>
</dbReference>
<keyword evidence="2" id="KW-1185">Reference proteome</keyword>
<dbReference type="Proteomes" id="UP001642360">
    <property type="component" value="Unassembled WGS sequence"/>
</dbReference>
<proteinExistence type="predicted"/>
<evidence type="ECO:0000313" key="1">
    <source>
        <dbReference type="EMBL" id="CAK9134407.1"/>
    </source>
</evidence>
<evidence type="ECO:0000313" key="2">
    <source>
        <dbReference type="Proteomes" id="UP001642360"/>
    </source>
</evidence>
<accession>A0ABC8QPU7</accession>
<comment type="caution">
    <text evidence="1">The sequence shown here is derived from an EMBL/GenBank/DDBJ whole genome shotgun (WGS) entry which is preliminary data.</text>
</comment>
<gene>
    <name evidence="1" type="ORF">ILEXP_LOCUS1338</name>
</gene>
<sequence>MLYGLKFEWFENLKVVEEGMKDLFPGGTPVINGENLGMLDLVAFSILSSCKAVEEAIGMKLLTAKRIHLHSHG</sequence>
<organism evidence="1 2">
    <name type="scientific">Ilex paraguariensis</name>
    <name type="common">yerba mate</name>
    <dbReference type="NCBI Taxonomy" id="185542"/>
    <lineage>
        <taxon>Eukaryota</taxon>
        <taxon>Viridiplantae</taxon>
        <taxon>Streptophyta</taxon>
        <taxon>Embryophyta</taxon>
        <taxon>Tracheophyta</taxon>
        <taxon>Spermatophyta</taxon>
        <taxon>Magnoliopsida</taxon>
        <taxon>eudicotyledons</taxon>
        <taxon>Gunneridae</taxon>
        <taxon>Pentapetalae</taxon>
        <taxon>asterids</taxon>
        <taxon>campanulids</taxon>
        <taxon>Aquifoliales</taxon>
        <taxon>Aquifoliaceae</taxon>
        <taxon>Ilex</taxon>
    </lineage>
</organism>
<name>A0ABC8QPU7_9AQUA</name>
<reference evidence="1 2" key="1">
    <citation type="submission" date="2024-02" db="EMBL/GenBank/DDBJ databases">
        <authorList>
            <person name="Vignale AGUSTIN F."/>
            <person name="Sosa J E."/>
            <person name="Modenutti C."/>
        </authorList>
    </citation>
    <scope>NUCLEOTIDE SEQUENCE [LARGE SCALE GENOMIC DNA]</scope>
</reference>
<dbReference type="Gene3D" id="1.20.1050.10">
    <property type="match status" value="1"/>
</dbReference>
<evidence type="ECO:0008006" key="3">
    <source>
        <dbReference type="Google" id="ProtNLM"/>
    </source>
</evidence>
<dbReference type="AlphaFoldDB" id="A0ABC8QPU7"/>
<protein>
    <recommendedName>
        <fullName evidence="3">Glutathione S-transferase</fullName>
    </recommendedName>
</protein>